<comment type="caution">
    <text evidence="1">The sequence shown here is derived from an EMBL/GenBank/DDBJ whole genome shotgun (WGS) entry which is preliminary data.</text>
</comment>
<reference evidence="1 2" key="1">
    <citation type="journal article" date="2022" name="Nat. Ecol. Evol.">
        <title>A masculinizing supergene underlies an exaggerated male reproductive morph in a spider.</title>
        <authorList>
            <person name="Hendrickx F."/>
            <person name="De Corte Z."/>
            <person name="Sonet G."/>
            <person name="Van Belleghem S.M."/>
            <person name="Kostlbacher S."/>
            <person name="Vangestel C."/>
        </authorList>
    </citation>
    <scope>NUCLEOTIDE SEQUENCE [LARGE SCALE GENOMIC DNA]</scope>
    <source>
        <strain evidence="1">W744_W776</strain>
    </source>
</reference>
<proteinExistence type="predicted"/>
<accession>A0AAV6VPX7</accession>
<dbReference type="Proteomes" id="UP000827092">
    <property type="component" value="Unassembled WGS sequence"/>
</dbReference>
<evidence type="ECO:0000313" key="1">
    <source>
        <dbReference type="EMBL" id="KAG8198772.1"/>
    </source>
</evidence>
<gene>
    <name evidence="1" type="ORF">JTE90_007082</name>
</gene>
<name>A0AAV6VPX7_9ARAC</name>
<organism evidence="1 2">
    <name type="scientific">Oedothorax gibbosus</name>
    <dbReference type="NCBI Taxonomy" id="931172"/>
    <lineage>
        <taxon>Eukaryota</taxon>
        <taxon>Metazoa</taxon>
        <taxon>Ecdysozoa</taxon>
        <taxon>Arthropoda</taxon>
        <taxon>Chelicerata</taxon>
        <taxon>Arachnida</taxon>
        <taxon>Araneae</taxon>
        <taxon>Araneomorphae</taxon>
        <taxon>Entelegynae</taxon>
        <taxon>Araneoidea</taxon>
        <taxon>Linyphiidae</taxon>
        <taxon>Erigoninae</taxon>
        <taxon>Oedothorax</taxon>
    </lineage>
</organism>
<dbReference type="EMBL" id="JAFNEN010000035">
    <property type="protein sequence ID" value="KAG8198772.1"/>
    <property type="molecule type" value="Genomic_DNA"/>
</dbReference>
<evidence type="ECO:0000313" key="2">
    <source>
        <dbReference type="Proteomes" id="UP000827092"/>
    </source>
</evidence>
<protein>
    <submittedName>
        <fullName evidence="1">Uncharacterized protein</fullName>
    </submittedName>
</protein>
<dbReference type="AlphaFoldDB" id="A0AAV6VPX7"/>
<sequence>MTEDQITQSNFEVNDMDFELNEPQTVQPPIPDLFSSTRVDGVQGKSLTPRQVTQASARLTSRYLRVLGPWARSDPRPKNRKSIQQLLEYYKKGFGNPL</sequence>
<keyword evidence="2" id="KW-1185">Reference proteome</keyword>